<dbReference type="InterPro" id="IPR000835">
    <property type="entry name" value="HTH_MarR-typ"/>
</dbReference>
<name>A0A1J5R7D9_9ZZZZ</name>
<dbReference type="Gene3D" id="1.10.10.10">
    <property type="entry name" value="Winged helix-like DNA-binding domain superfamily/Winged helix DNA-binding domain"/>
    <property type="match status" value="1"/>
</dbReference>
<accession>A0A1J5R7D9</accession>
<dbReference type="InterPro" id="IPR039422">
    <property type="entry name" value="MarR/SlyA-like"/>
</dbReference>
<proteinExistence type="predicted"/>
<sequence>MAKQSAAALKPSPGELADDYIAVLIIGLAYRLNRGAANYYKSHWGLGVAEWRVILSLGKKSNLIVREVAEVADLDNAAASRSLGLLKKLGLVEVMPTTSRGNAALAKLTPEGRALHKQLKAAARRRQKKLVATLAPAELAQLTSLLRRLIDRVPQMNAED</sequence>
<evidence type="ECO:0000313" key="2">
    <source>
        <dbReference type="EMBL" id="OIQ91912.1"/>
    </source>
</evidence>
<protein>
    <submittedName>
        <fullName evidence="2">DNA-binding transcriptional repressor MarR</fullName>
    </submittedName>
</protein>
<dbReference type="SUPFAM" id="SSF46785">
    <property type="entry name" value="Winged helix' DNA-binding domain"/>
    <property type="match status" value="1"/>
</dbReference>
<reference evidence="2" key="1">
    <citation type="submission" date="2016-10" db="EMBL/GenBank/DDBJ databases">
        <title>Sequence of Gallionella enrichment culture.</title>
        <authorList>
            <person name="Poehlein A."/>
            <person name="Muehling M."/>
            <person name="Daniel R."/>
        </authorList>
    </citation>
    <scope>NUCLEOTIDE SEQUENCE</scope>
</reference>
<dbReference type="GO" id="GO:0006950">
    <property type="term" value="P:response to stress"/>
    <property type="evidence" value="ECO:0007669"/>
    <property type="project" value="TreeGrafter"/>
</dbReference>
<dbReference type="PANTHER" id="PTHR33164">
    <property type="entry name" value="TRANSCRIPTIONAL REGULATOR, MARR FAMILY"/>
    <property type="match status" value="1"/>
</dbReference>
<dbReference type="GO" id="GO:0003700">
    <property type="term" value="F:DNA-binding transcription factor activity"/>
    <property type="evidence" value="ECO:0007669"/>
    <property type="project" value="InterPro"/>
</dbReference>
<gene>
    <name evidence="2" type="ORF">GALL_261900</name>
</gene>
<dbReference type="InterPro" id="IPR036388">
    <property type="entry name" value="WH-like_DNA-bd_sf"/>
</dbReference>
<dbReference type="AlphaFoldDB" id="A0A1J5R7D9"/>
<organism evidence="2">
    <name type="scientific">mine drainage metagenome</name>
    <dbReference type="NCBI Taxonomy" id="410659"/>
    <lineage>
        <taxon>unclassified sequences</taxon>
        <taxon>metagenomes</taxon>
        <taxon>ecological metagenomes</taxon>
    </lineage>
</organism>
<keyword evidence="2" id="KW-0238">DNA-binding</keyword>
<dbReference type="PANTHER" id="PTHR33164:SF43">
    <property type="entry name" value="HTH-TYPE TRANSCRIPTIONAL REPRESSOR YETL"/>
    <property type="match status" value="1"/>
</dbReference>
<evidence type="ECO:0000259" key="1">
    <source>
        <dbReference type="PROSITE" id="PS50995"/>
    </source>
</evidence>
<feature type="domain" description="HTH marR-type" evidence="1">
    <location>
        <begin position="18"/>
        <end position="151"/>
    </location>
</feature>
<dbReference type="Pfam" id="PF12802">
    <property type="entry name" value="MarR_2"/>
    <property type="match status" value="1"/>
</dbReference>
<dbReference type="GO" id="GO:0003677">
    <property type="term" value="F:DNA binding"/>
    <property type="evidence" value="ECO:0007669"/>
    <property type="project" value="UniProtKB-KW"/>
</dbReference>
<dbReference type="InterPro" id="IPR036390">
    <property type="entry name" value="WH_DNA-bd_sf"/>
</dbReference>
<dbReference type="SMART" id="SM00347">
    <property type="entry name" value="HTH_MARR"/>
    <property type="match status" value="1"/>
</dbReference>
<dbReference type="EMBL" id="MLJW01000246">
    <property type="protein sequence ID" value="OIQ91912.1"/>
    <property type="molecule type" value="Genomic_DNA"/>
</dbReference>
<dbReference type="PROSITE" id="PS50995">
    <property type="entry name" value="HTH_MARR_2"/>
    <property type="match status" value="1"/>
</dbReference>
<comment type="caution">
    <text evidence="2">The sequence shown here is derived from an EMBL/GenBank/DDBJ whole genome shotgun (WGS) entry which is preliminary data.</text>
</comment>